<evidence type="ECO:0000256" key="3">
    <source>
        <dbReference type="ARBA" id="ARBA00006904"/>
    </source>
</evidence>
<proteinExistence type="inferred from homology"/>
<comment type="catalytic activity">
    <reaction evidence="10">
        <text>4-(phosphooxy)-L-threonine + 2-oxoglutarate = (R)-3-hydroxy-2-oxo-4-phosphooxybutanoate + L-glutamate</text>
        <dbReference type="Rhea" id="RHEA:16573"/>
        <dbReference type="ChEBI" id="CHEBI:16810"/>
        <dbReference type="ChEBI" id="CHEBI:29985"/>
        <dbReference type="ChEBI" id="CHEBI:58452"/>
        <dbReference type="ChEBI" id="CHEBI:58538"/>
        <dbReference type="EC" id="2.6.1.52"/>
    </reaction>
</comment>
<evidence type="ECO:0000256" key="1">
    <source>
        <dbReference type="ARBA" id="ARBA00001933"/>
    </source>
</evidence>
<dbReference type="GO" id="GO:0006564">
    <property type="term" value="P:L-serine biosynthetic process"/>
    <property type="evidence" value="ECO:0007669"/>
    <property type="project" value="UniProtKB-KW"/>
</dbReference>
<evidence type="ECO:0000256" key="5">
    <source>
        <dbReference type="ARBA" id="ARBA00022576"/>
    </source>
</evidence>
<keyword evidence="5" id="KW-0032">Aminotransferase</keyword>
<gene>
    <name evidence="14" type="ORF">BB560_003377</name>
</gene>
<dbReference type="Gene3D" id="3.40.640.10">
    <property type="entry name" value="Type I PLP-dependent aspartate aminotransferase-like (Major domain)"/>
    <property type="match status" value="1"/>
</dbReference>
<dbReference type="InterPro" id="IPR022278">
    <property type="entry name" value="Pser_aminoTfrase"/>
</dbReference>
<evidence type="ECO:0000256" key="2">
    <source>
        <dbReference type="ARBA" id="ARBA00005099"/>
    </source>
</evidence>
<dbReference type="AlphaFoldDB" id="A0A2T9ZC63"/>
<dbReference type="GO" id="GO:0004648">
    <property type="term" value="F:O-phospho-L-serine:2-oxoglutarate aminotransferase activity"/>
    <property type="evidence" value="ECO:0007669"/>
    <property type="project" value="UniProtKB-EC"/>
</dbReference>
<comment type="cofactor">
    <cofactor evidence="1 12">
        <name>pyridoxal 5'-phosphate</name>
        <dbReference type="ChEBI" id="CHEBI:597326"/>
    </cofactor>
</comment>
<evidence type="ECO:0000259" key="13">
    <source>
        <dbReference type="Pfam" id="PF00266"/>
    </source>
</evidence>
<reference evidence="14 15" key="1">
    <citation type="journal article" date="2018" name="MBio">
        <title>Comparative Genomics Reveals the Core Gene Toolbox for the Fungus-Insect Symbiosis.</title>
        <authorList>
            <person name="Wang Y."/>
            <person name="Stata M."/>
            <person name="Wang W."/>
            <person name="Stajich J.E."/>
            <person name="White M.M."/>
            <person name="Moncalvo J.M."/>
        </authorList>
    </citation>
    <scope>NUCLEOTIDE SEQUENCE [LARGE SCALE GENOMIC DNA]</scope>
    <source>
        <strain evidence="14 15">SC-DP-2</strain>
    </source>
</reference>
<dbReference type="EMBL" id="MBFS01000576">
    <property type="protein sequence ID" value="PVV02176.1"/>
    <property type="molecule type" value="Genomic_DNA"/>
</dbReference>
<accession>A0A2T9ZC63</accession>
<feature type="domain" description="Aminotransferase class V" evidence="13">
    <location>
        <begin position="11"/>
        <end position="92"/>
    </location>
</feature>
<dbReference type="SUPFAM" id="SSF53383">
    <property type="entry name" value="PLP-dependent transferases"/>
    <property type="match status" value="1"/>
</dbReference>
<evidence type="ECO:0000256" key="9">
    <source>
        <dbReference type="ARBA" id="ARBA00023299"/>
    </source>
</evidence>
<dbReference type="HAMAP" id="MF_00160">
    <property type="entry name" value="SerC_aminotrans_5"/>
    <property type="match status" value="1"/>
</dbReference>
<dbReference type="InterPro" id="IPR020578">
    <property type="entry name" value="Aminotrans_V_PyrdxlP_BS"/>
</dbReference>
<keyword evidence="7" id="KW-0808">Transferase</keyword>
<dbReference type="InterPro" id="IPR015424">
    <property type="entry name" value="PyrdxlP-dep_Trfase"/>
</dbReference>
<evidence type="ECO:0000313" key="15">
    <source>
        <dbReference type="Proteomes" id="UP000245609"/>
    </source>
</evidence>
<dbReference type="Gene3D" id="3.90.1150.10">
    <property type="entry name" value="Aspartate Aminotransferase, domain 1"/>
    <property type="match status" value="1"/>
</dbReference>
<comment type="catalytic activity">
    <reaction evidence="11">
        <text>O-phospho-L-serine + 2-oxoglutarate = 3-phosphooxypyruvate + L-glutamate</text>
        <dbReference type="Rhea" id="RHEA:14329"/>
        <dbReference type="ChEBI" id="CHEBI:16810"/>
        <dbReference type="ChEBI" id="CHEBI:18110"/>
        <dbReference type="ChEBI" id="CHEBI:29985"/>
        <dbReference type="ChEBI" id="CHEBI:57524"/>
        <dbReference type="EC" id="2.6.1.52"/>
    </reaction>
</comment>
<name>A0A2T9ZC63_9FUNG</name>
<dbReference type="InterPro" id="IPR000192">
    <property type="entry name" value="Aminotrans_V_dom"/>
</dbReference>
<comment type="pathway">
    <text evidence="2">Amino-acid biosynthesis; L-serine biosynthesis; L-serine from 3-phospho-D-glycerate: step 2/3.</text>
</comment>
<dbReference type="NCBIfam" id="NF003764">
    <property type="entry name" value="PRK05355.1"/>
    <property type="match status" value="1"/>
</dbReference>
<dbReference type="GO" id="GO:0030170">
    <property type="term" value="F:pyridoxal phosphate binding"/>
    <property type="evidence" value="ECO:0007669"/>
    <property type="project" value="TreeGrafter"/>
</dbReference>
<comment type="similarity">
    <text evidence="3">Belongs to the class-V pyridoxal-phosphate-dependent aminotransferase family. SerC subfamily.</text>
</comment>
<evidence type="ECO:0000256" key="7">
    <source>
        <dbReference type="ARBA" id="ARBA00022679"/>
    </source>
</evidence>
<dbReference type="UniPathway" id="UPA00135">
    <property type="reaction ID" value="UER00197"/>
</dbReference>
<evidence type="ECO:0000313" key="14">
    <source>
        <dbReference type="EMBL" id="PVV02176.1"/>
    </source>
</evidence>
<dbReference type="PIRSF" id="PIRSF000525">
    <property type="entry name" value="SerC"/>
    <property type="match status" value="1"/>
</dbReference>
<dbReference type="STRING" id="133381.A0A2T9ZC63"/>
<organism evidence="14 15">
    <name type="scientific">Smittium megazygosporum</name>
    <dbReference type="NCBI Taxonomy" id="133381"/>
    <lineage>
        <taxon>Eukaryota</taxon>
        <taxon>Fungi</taxon>
        <taxon>Fungi incertae sedis</taxon>
        <taxon>Zoopagomycota</taxon>
        <taxon>Kickxellomycotina</taxon>
        <taxon>Harpellomycetes</taxon>
        <taxon>Harpellales</taxon>
        <taxon>Legeriomycetaceae</taxon>
        <taxon>Smittium</taxon>
    </lineage>
</organism>
<dbReference type="PANTHER" id="PTHR43247">
    <property type="entry name" value="PHOSPHOSERINE AMINOTRANSFERASE"/>
    <property type="match status" value="1"/>
</dbReference>
<evidence type="ECO:0000256" key="6">
    <source>
        <dbReference type="ARBA" id="ARBA00022605"/>
    </source>
</evidence>
<keyword evidence="15" id="KW-1185">Reference proteome</keyword>
<comment type="caution">
    <text evidence="14">The sequence shown here is derived from an EMBL/GenBank/DDBJ whole genome shotgun (WGS) entry which is preliminary data.</text>
</comment>
<evidence type="ECO:0000256" key="4">
    <source>
        <dbReference type="ARBA" id="ARBA00013030"/>
    </source>
</evidence>
<sequence length="396" mass="44104">MSDKGVFRVTNFAAGPSAIPLEVLEVAQNEFLNYKDSGMSVLELSHRSELFESILSEAETNLRGTLNIPDNYKVLFMQGGGTGEFAACYLNMMASDVIFNKQQSAPGGKQLKCAYFITGIWSKKAYEECSKIGGSPHAIVDAKKYYNGAGYFGLPPREEWDMPKPEETAFVYYCDNETIGGVEMEVDSIVPHIDPSIPIVCDMSSNILSRKFDVSKFGIIYAGAQKNIGPSGLTIVIIRDDLLSRNAPNNTSYIPSVLDYKYFVDQGPMPNTPPTFAIYMCGLVLKHINRIGGLSTLENNRNAKAKLIYDVLDAFPNCYNNPIDKRYRSKMNIVFTMKDKSLEQKLLKLATENHFVEIKGHRSVGGFRISVYNSITVEQALKFSELLVSFAKENSQ</sequence>
<dbReference type="InterPro" id="IPR015422">
    <property type="entry name" value="PyrdxlP-dep_Trfase_small"/>
</dbReference>
<dbReference type="OrthoDB" id="1703350at2759"/>
<keyword evidence="6" id="KW-0028">Amino-acid biosynthesis</keyword>
<evidence type="ECO:0000256" key="10">
    <source>
        <dbReference type="ARBA" id="ARBA00047630"/>
    </source>
</evidence>
<dbReference type="Proteomes" id="UP000245609">
    <property type="component" value="Unassembled WGS sequence"/>
</dbReference>
<feature type="domain" description="Aminotransferase class V" evidence="13">
    <location>
        <begin position="166"/>
        <end position="379"/>
    </location>
</feature>
<dbReference type="FunFam" id="3.40.640.10:FF:000010">
    <property type="entry name" value="Phosphoserine aminotransferase"/>
    <property type="match status" value="1"/>
</dbReference>
<evidence type="ECO:0000256" key="11">
    <source>
        <dbReference type="ARBA" id="ARBA00049007"/>
    </source>
</evidence>
<keyword evidence="9" id="KW-0718">Serine biosynthesis</keyword>
<keyword evidence="8" id="KW-0663">Pyridoxal phosphate</keyword>
<dbReference type="PANTHER" id="PTHR43247:SF1">
    <property type="entry name" value="PHOSPHOSERINE AMINOTRANSFERASE"/>
    <property type="match status" value="1"/>
</dbReference>
<dbReference type="GO" id="GO:0005737">
    <property type="term" value="C:cytoplasm"/>
    <property type="evidence" value="ECO:0007669"/>
    <property type="project" value="TreeGrafter"/>
</dbReference>
<protein>
    <recommendedName>
        <fullName evidence="4">phosphoserine transaminase</fullName>
        <ecNumber evidence="4">2.6.1.52</ecNumber>
    </recommendedName>
</protein>
<dbReference type="EC" id="2.6.1.52" evidence="4"/>
<dbReference type="InterPro" id="IPR015421">
    <property type="entry name" value="PyrdxlP-dep_Trfase_major"/>
</dbReference>
<evidence type="ECO:0000256" key="8">
    <source>
        <dbReference type="ARBA" id="ARBA00022898"/>
    </source>
</evidence>
<dbReference type="FunFam" id="3.90.1150.10:FF:000006">
    <property type="entry name" value="Phosphoserine aminotransferase"/>
    <property type="match status" value="1"/>
</dbReference>
<dbReference type="Pfam" id="PF00266">
    <property type="entry name" value="Aminotran_5"/>
    <property type="match status" value="2"/>
</dbReference>
<dbReference type="PROSITE" id="PS00595">
    <property type="entry name" value="AA_TRANSFER_CLASS_5"/>
    <property type="match status" value="1"/>
</dbReference>
<evidence type="ECO:0000256" key="12">
    <source>
        <dbReference type="RuleBase" id="RU004504"/>
    </source>
</evidence>